<dbReference type="SUPFAM" id="SSF47954">
    <property type="entry name" value="Cyclin-like"/>
    <property type="match status" value="2"/>
</dbReference>
<evidence type="ECO:0000256" key="4">
    <source>
        <dbReference type="RuleBase" id="RU000383"/>
    </source>
</evidence>
<protein>
    <submittedName>
        <fullName evidence="8">G2/mitotic-specific cyclin 3/4</fullName>
    </submittedName>
</protein>
<dbReference type="InterPro" id="IPR006671">
    <property type="entry name" value="Cyclin_N"/>
</dbReference>
<comment type="similarity">
    <text evidence="4">Belongs to the cyclin family.</text>
</comment>
<dbReference type="PROSITE" id="PS00292">
    <property type="entry name" value="CYCLINS"/>
    <property type="match status" value="1"/>
</dbReference>
<dbReference type="Gene3D" id="1.10.472.10">
    <property type="entry name" value="Cyclin-like"/>
    <property type="match status" value="2"/>
</dbReference>
<dbReference type="InterPro" id="IPR013763">
    <property type="entry name" value="Cyclin-like_dom"/>
</dbReference>
<dbReference type="FunFam" id="1.10.472.10:FF:000001">
    <property type="entry name" value="G2/mitotic-specific cyclin"/>
    <property type="match status" value="1"/>
</dbReference>
<evidence type="ECO:0000259" key="6">
    <source>
        <dbReference type="SMART" id="SM00385"/>
    </source>
</evidence>
<dbReference type="InterPro" id="IPR048258">
    <property type="entry name" value="Cyclins_cyclin-box"/>
</dbReference>
<feature type="domain" description="Cyclin-like" evidence="6">
    <location>
        <begin position="437"/>
        <end position="521"/>
    </location>
</feature>
<keyword evidence="9" id="KW-1185">Reference proteome</keyword>
<dbReference type="Pfam" id="PF02984">
    <property type="entry name" value="Cyclin_C"/>
    <property type="match status" value="1"/>
</dbReference>
<keyword evidence="2 4" id="KW-0195">Cyclin</keyword>
<dbReference type="Pfam" id="PF00134">
    <property type="entry name" value="Cyclin_N"/>
    <property type="match status" value="1"/>
</dbReference>
<gene>
    <name evidence="8" type="ORF">EDD36DRAFT_104563</name>
</gene>
<dbReference type="CDD" id="cd20512">
    <property type="entry name" value="CYCLIN_CLBs_yeast_rpt2"/>
    <property type="match status" value="1"/>
</dbReference>
<sequence length="682" mass="76346">MMDVKPQRPLRSRVNNDENLPPVGQVTKTIHQRNKSSPALTGGAPMQGMAAGAKRKVFGDVSNTITTLKPSKDDSVLQTKPSLQPTLKPDQGLYGKKSTSLLRPAQRPLSVSSLKTLFSGGNNATNTENSVTSTSDNGPPYSKKTLTKRQTTIFKDSRLDAVQETEITAVESHNDNVEVKELNADHPAKLDTESQPCLLPPTSEIVADPVKDAQEPQSEISLPGIDEVSLGPTLSSELNHGFNVRETVTAISDAASHPLTLQYQPHNVSASLLPLSTNPVTSATQKHDVQQIPVAKLINPVDTVTALVPQTSYTQRQVEQEEYWDEEDEESYEEEGYVTARSFRSRGDNTTGGATAALFPEVNQRVRKELAAAKALVENTRSQEEVEDEIYDTSMVAEYGEEIFDYMKNLEMKMLPNAHYMENQHEIQWSMRSVLMDWLVQVHLRFNLLPETLFLTVNYIDRFLSCKVVSLGKLQLVGATAIFIAAKYEEINCPSVQEIVYMVDGGYSVDEILKAERFMLTMLQFELGWPGPMSFLRRISKADDYDLETRTLAKYFLEITLMDERFIGSPPSFTAAASHCLARIMLRKGTWTTHHVYYSGYTYSQLKGLVNLLLECCEEPRKHHSAVFNKYCDKRYKRASAFVETEVGRGFQLPEPTAVVALPPPVNGLNPYYDHPFQYRTT</sequence>
<comment type="caution">
    <text evidence="8">The sequence shown here is derived from an EMBL/GenBank/DDBJ whole genome shotgun (WGS) entry which is preliminary data.</text>
</comment>
<dbReference type="InterPro" id="IPR039361">
    <property type="entry name" value="Cyclin"/>
</dbReference>
<feature type="compositionally biased region" description="Polar residues" evidence="5">
    <location>
        <begin position="76"/>
        <end position="85"/>
    </location>
</feature>
<feature type="region of interest" description="Disordered" evidence="5">
    <location>
        <begin position="120"/>
        <end position="144"/>
    </location>
</feature>
<keyword evidence="3" id="KW-0131">Cell cycle</keyword>
<dbReference type="SMART" id="SM00385">
    <property type="entry name" value="CYCLIN"/>
    <property type="match status" value="2"/>
</dbReference>
<dbReference type="InterPro" id="IPR036915">
    <property type="entry name" value="Cyclin-like_sf"/>
</dbReference>
<evidence type="ECO:0000313" key="9">
    <source>
        <dbReference type="Proteomes" id="UP001203852"/>
    </source>
</evidence>
<dbReference type="SMART" id="SM01332">
    <property type="entry name" value="Cyclin_C"/>
    <property type="match status" value="1"/>
</dbReference>
<feature type="domain" description="Cyclin C-terminal" evidence="7">
    <location>
        <begin position="530"/>
        <end position="645"/>
    </location>
</feature>
<dbReference type="CDD" id="cd20568">
    <property type="entry name" value="CYCLIN_CLBs_yeast_rpt1"/>
    <property type="match status" value="1"/>
</dbReference>
<evidence type="ECO:0000256" key="2">
    <source>
        <dbReference type="ARBA" id="ARBA00023127"/>
    </source>
</evidence>
<evidence type="ECO:0000259" key="7">
    <source>
        <dbReference type="SMART" id="SM01332"/>
    </source>
</evidence>
<reference evidence="8" key="1">
    <citation type="journal article" date="2022" name="bioRxiv">
        <title>Deciphering the potential niche of two novel black yeast fungi from a biological soil crust based on their genomes, phenotypes, and melanin regulation.</title>
        <authorList>
            <consortium name="DOE Joint Genome Institute"/>
            <person name="Carr E.C."/>
            <person name="Barton Q."/>
            <person name="Grambo S."/>
            <person name="Sullivan M."/>
            <person name="Renfro C.M."/>
            <person name="Kuo A."/>
            <person name="Pangilinan J."/>
            <person name="Lipzen A."/>
            <person name="Keymanesh K."/>
            <person name="Savage E."/>
            <person name="Barry K."/>
            <person name="Grigoriev I.V."/>
            <person name="Riekhof W.R."/>
            <person name="Harris S.S."/>
        </authorList>
    </citation>
    <scope>NUCLEOTIDE SEQUENCE</scope>
    <source>
        <strain evidence="8">JF 03-4F</strain>
    </source>
</reference>
<evidence type="ECO:0000256" key="5">
    <source>
        <dbReference type="SAM" id="MobiDB-lite"/>
    </source>
</evidence>
<evidence type="ECO:0000256" key="3">
    <source>
        <dbReference type="ARBA" id="ARBA00023306"/>
    </source>
</evidence>
<dbReference type="GO" id="GO:0051301">
    <property type="term" value="P:cell division"/>
    <property type="evidence" value="ECO:0007669"/>
    <property type="project" value="UniProtKB-KW"/>
</dbReference>
<dbReference type="PANTHER" id="PTHR10177">
    <property type="entry name" value="CYCLINS"/>
    <property type="match status" value="1"/>
</dbReference>
<dbReference type="AlphaFoldDB" id="A0AAN6DKR1"/>
<dbReference type="Proteomes" id="UP001203852">
    <property type="component" value="Unassembled WGS sequence"/>
</dbReference>
<accession>A0AAN6DKR1</accession>
<evidence type="ECO:0000313" key="8">
    <source>
        <dbReference type="EMBL" id="KAI1608066.1"/>
    </source>
</evidence>
<evidence type="ECO:0000256" key="1">
    <source>
        <dbReference type="ARBA" id="ARBA00022618"/>
    </source>
</evidence>
<feature type="region of interest" description="Disordered" evidence="5">
    <location>
        <begin position="71"/>
        <end position="90"/>
    </location>
</feature>
<feature type="region of interest" description="Disordered" evidence="5">
    <location>
        <begin position="1"/>
        <end position="48"/>
    </location>
</feature>
<feature type="domain" description="Cyclin-like" evidence="6">
    <location>
        <begin position="534"/>
        <end position="615"/>
    </location>
</feature>
<dbReference type="InterPro" id="IPR004367">
    <property type="entry name" value="Cyclin_C-dom"/>
</dbReference>
<organism evidence="8 9">
    <name type="scientific">Exophiala viscosa</name>
    <dbReference type="NCBI Taxonomy" id="2486360"/>
    <lineage>
        <taxon>Eukaryota</taxon>
        <taxon>Fungi</taxon>
        <taxon>Dikarya</taxon>
        <taxon>Ascomycota</taxon>
        <taxon>Pezizomycotina</taxon>
        <taxon>Eurotiomycetes</taxon>
        <taxon>Chaetothyriomycetidae</taxon>
        <taxon>Chaetothyriales</taxon>
        <taxon>Herpotrichiellaceae</taxon>
        <taxon>Exophiala</taxon>
    </lineage>
</organism>
<feature type="compositionally biased region" description="Polar residues" evidence="5">
    <location>
        <begin position="120"/>
        <end position="137"/>
    </location>
</feature>
<proteinExistence type="inferred from homology"/>
<dbReference type="EMBL" id="MU404364">
    <property type="protein sequence ID" value="KAI1608066.1"/>
    <property type="molecule type" value="Genomic_DNA"/>
</dbReference>
<name>A0AAN6DKR1_9EURO</name>
<keyword evidence="1" id="KW-0132">Cell division</keyword>